<sequence length="80" mass="9223">MASYPASQPITLFGWKLWQASGCHSDSDSRDQGSFRFMFAHKIFIFEIQGMYLGLSIAIAGVPRPEERMPDRRWIRGSRK</sequence>
<dbReference type="AlphaFoldDB" id="A0A164TY19"/>
<evidence type="ECO:0000313" key="3">
    <source>
        <dbReference type="Proteomes" id="UP000076722"/>
    </source>
</evidence>
<keyword evidence="3" id="KW-1185">Reference proteome</keyword>
<feature type="transmembrane region" description="Helical" evidence="1">
    <location>
        <begin position="43"/>
        <end position="63"/>
    </location>
</feature>
<name>A0A164TY19_9AGAM</name>
<reference evidence="2 3" key="1">
    <citation type="journal article" date="2016" name="Mol. Biol. Evol.">
        <title>Comparative Genomics of Early-Diverging Mushroom-Forming Fungi Provides Insights into the Origins of Lignocellulose Decay Capabilities.</title>
        <authorList>
            <person name="Nagy L.G."/>
            <person name="Riley R."/>
            <person name="Tritt A."/>
            <person name="Adam C."/>
            <person name="Daum C."/>
            <person name="Floudas D."/>
            <person name="Sun H."/>
            <person name="Yadav J.S."/>
            <person name="Pangilinan J."/>
            <person name="Larsson K.H."/>
            <person name="Matsuura K."/>
            <person name="Barry K."/>
            <person name="Labutti K."/>
            <person name="Kuo R."/>
            <person name="Ohm R.A."/>
            <person name="Bhattacharya S.S."/>
            <person name="Shirouzu T."/>
            <person name="Yoshinaga Y."/>
            <person name="Martin F.M."/>
            <person name="Grigoriev I.V."/>
            <person name="Hibbett D.S."/>
        </authorList>
    </citation>
    <scope>NUCLEOTIDE SEQUENCE [LARGE SCALE GENOMIC DNA]</scope>
    <source>
        <strain evidence="2 3">HHB9708</strain>
    </source>
</reference>
<evidence type="ECO:0000256" key="1">
    <source>
        <dbReference type="SAM" id="Phobius"/>
    </source>
</evidence>
<keyword evidence="1" id="KW-0472">Membrane</keyword>
<accession>A0A164TY19</accession>
<proteinExistence type="predicted"/>
<keyword evidence="1" id="KW-0812">Transmembrane</keyword>
<organism evidence="2 3">
    <name type="scientific">Sistotremastrum niveocremeum HHB9708</name>
    <dbReference type="NCBI Taxonomy" id="1314777"/>
    <lineage>
        <taxon>Eukaryota</taxon>
        <taxon>Fungi</taxon>
        <taxon>Dikarya</taxon>
        <taxon>Basidiomycota</taxon>
        <taxon>Agaricomycotina</taxon>
        <taxon>Agaricomycetes</taxon>
        <taxon>Sistotremastrales</taxon>
        <taxon>Sistotremastraceae</taxon>
        <taxon>Sertulicium</taxon>
        <taxon>Sertulicium niveocremeum</taxon>
    </lineage>
</organism>
<protein>
    <submittedName>
        <fullName evidence="2">Uncharacterized protein</fullName>
    </submittedName>
</protein>
<dbReference type="EMBL" id="KV419409">
    <property type="protein sequence ID" value="KZS92737.1"/>
    <property type="molecule type" value="Genomic_DNA"/>
</dbReference>
<dbReference type="Proteomes" id="UP000076722">
    <property type="component" value="Unassembled WGS sequence"/>
</dbReference>
<keyword evidence="1" id="KW-1133">Transmembrane helix</keyword>
<evidence type="ECO:0000313" key="2">
    <source>
        <dbReference type="EMBL" id="KZS92737.1"/>
    </source>
</evidence>
<gene>
    <name evidence="2" type="ORF">SISNIDRAFT_455342</name>
</gene>